<dbReference type="HOGENOM" id="CLU_1729168_0_0_5"/>
<keyword evidence="1" id="KW-0472">Membrane</keyword>
<evidence type="ECO:0000313" key="3">
    <source>
        <dbReference type="Proteomes" id="UP000007058"/>
    </source>
</evidence>
<protein>
    <submittedName>
        <fullName evidence="2">Uncharacterized protein</fullName>
    </submittedName>
</protein>
<feature type="transmembrane region" description="Helical" evidence="1">
    <location>
        <begin position="67"/>
        <end position="84"/>
    </location>
</feature>
<dbReference type="OrthoDB" id="1099872at2"/>
<keyword evidence="1" id="KW-0812">Transmembrane</keyword>
<sequence>MRFFRNCCSGEGHGRPEGKAARALWFGGHALLGIVVVVVVATVVGGVVMIAWNVLMPVVFHLPPLEFWQAVALLVLVRVLTGRLHHRGPRRHKGGDEKCMVSRGLGRICGESQDLPPHPDAFATWWWEEGQAAFKAFQARKDGSSSLADQG</sequence>
<dbReference type="Proteomes" id="UP000007058">
    <property type="component" value="Chromosome"/>
</dbReference>
<name>Q2W6X5_PARM1</name>
<evidence type="ECO:0000313" key="2">
    <source>
        <dbReference type="EMBL" id="BAE50400.1"/>
    </source>
</evidence>
<organism evidence="2 3">
    <name type="scientific">Paramagnetospirillum magneticum (strain ATCC 700264 / AMB-1)</name>
    <name type="common">Magnetospirillum magneticum</name>
    <dbReference type="NCBI Taxonomy" id="342108"/>
    <lineage>
        <taxon>Bacteria</taxon>
        <taxon>Pseudomonadati</taxon>
        <taxon>Pseudomonadota</taxon>
        <taxon>Alphaproteobacteria</taxon>
        <taxon>Rhodospirillales</taxon>
        <taxon>Magnetospirillaceae</taxon>
        <taxon>Paramagnetospirillum</taxon>
    </lineage>
</organism>
<reference evidence="2 3" key="1">
    <citation type="journal article" date="2005" name="DNA Res.">
        <title>Complete genome sequence of the facultative anaerobic magnetotactic bacterium Magnetospirillum sp. strain AMB-1.</title>
        <authorList>
            <person name="Matsunaga T."/>
            <person name="Okamura Y."/>
            <person name="Fukuda Y."/>
            <person name="Wahyudi A.T."/>
            <person name="Murase Y."/>
            <person name="Takeyama H."/>
        </authorList>
    </citation>
    <scope>NUCLEOTIDE SEQUENCE [LARGE SCALE GENOMIC DNA]</scope>
    <source>
        <strain evidence="3">ATCC 700264 / AMB-1</strain>
    </source>
</reference>
<keyword evidence="3" id="KW-1185">Reference proteome</keyword>
<evidence type="ECO:0000256" key="1">
    <source>
        <dbReference type="SAM" id="Phobius"/>
    </source>
</evidence>
<dbReference type="RefSeq" id="WP_011384005.1">
    <property type="nucleotide sequence ID" value="NC_007626.1"/>
</dbReference>
<gene>
    <name evidence="2" type="ordered locus">amb1596</name>
</gene>
<dbReference type="EMBL" id="AP007255">
    <property type="protein sequence ID" value="BAE50400.1"/>
    <property type="molecule type" value="Genomic_DNA"/>
</dbReference>
<proteinExistence type="predicted"/>
<dbReference type="STRING" id="342108.amb1596"/>
<accession>Q2W6X5</accession>
<dbReference type="KEGG" id="mag:amb1596"/>
<dbReference type="AlphaFoldDB" id="Q2W6X5"/>
<feature type="transmembrane region" description="Helical" evidence="1">
    <location>
        <begin position="30"/>
        <end position="55"/>
    </location>
</feature>
<keyword evidence="1" id="KW-1133">Transmembrane helix</keyword>